<evidence type="ECO:0000256" key="5">
    <source>
        <dbReference type="ARBA" id="ARBA00022723"/>
    </source>
</evidence>
<dbReference type="InterPro" id="IPR002403">
    <property type="entry name" value="Cyt_P450_E_grp-IV"/>
</dbReference>
<evidence type="ECO:0000256" key="2">
    <source>
        <dbReference type="ARBA" id="ARBA00004685"/>
    </source>
</evidence>
<evidence type="ECO:0008006" key="13">
    <source>
        <dbReference type="Google" id="ProtNLM"/>
    </source>
</evidence>
<keyword evidence="8 10" id="KW-0503">Monooxygenase</keyword>
<dbReference type="GO" id="GO:0004497">
    <property type="term" value="F:monooxygenase activity"/>
    <property type="evidence" value="ECO:0007669"/>
    <property type="project" value="UniProtKB-KW"/>
</dbReference>
<dbReference type="CDD" id="cd11041">
    <property type="entry name" value="CYP503A1-like"/>
    <property type="match status" value="1"/>
</dbReference>
<comment type="cofactor">
    <cofactor evidence="1 9">
        <name>heme</name>
        <dbReference type="ChEBI" id="CHEBI:30413"/>
    </cofactor>
</comment>
<evidence type="ECO:0000256" key="9">
    <source>
        <dbReference type="PIRSR" id="PIRSR602403-1"/>
    </source>
</evidence>
<dbReference type="SUPFAM" id="SSF48264">
    <property type="entry name" value="Cytochrome P450"/>
    <property type="match status" value="1"/>
</dbReference>
<keyword evidence="5 9" id="KW-0479">Metal-binding</keyword>
<evidence type="ECO:0000256" key="3">
    <source>
        <dbReference type="ARBA" id="ARBA00010617"/>
    </source>
</evidence>
<dbReference type="InterPro" id="IPR001128">
    <property type="entry name" value="Cyt_P450"/>
</dbReference>
<evidence type="ECO:0000313" key="11">
    <source>
        <dbReference type="EMBL" id="OSS53691.1"/>
    </source>
</evidence>
<dbReference type="InterPro" id="IPR017972">
    <property type="entry name" value="Cyt_P450_CS"/>
</dbReference>
<name>A0A1Y2MCI2_EPING</name>
<keyword evidence="6 10" id="KW-0560">Oxidoreductase</keyword>
<evidence type="ECO:0000256" key="7">
    <source>
        <dbReference type="ARBA" id="ARBA00023004"/>
    </source>
</evidence>
<dbReference type="GO" id="GO:0005506">
    <property type="term" value="F:iron ion binding"/>
    <property type="evidence" value="ECO:0007669"/>
    <property type="project" value="InterPro"/>
</dbReference>
<dbReference type="GO" id="GO:0020037">
    <property type="term" value="F:heme binding"/>
    <property type="evidence" value="ECO:0007669"/>
    <property type="project" value="InterPro"/>
</dbReference>
<keyword evidence="4 9" id="KW-0349">Heme</keyword>
<gene>
    <name evidence="11" type="ORF">B5807_00063</name>
</gene>
<accession>A0A1Y2MCI2</accession>
<proteinExistence type="inferred from homology"/>
<evidence type="ECO:0000256" key="1">
    <source>
        <dbReference type="ARBA" id="ARBA00001971"/>
    </source>
</evidence>
<comment type="similarity">
    <text evidence="3 10">Belongs to the cytochrome P450 family.</text>
</comment>
<dbReference type="GO" id="GO:0016705">
    <property type="term" value="F:oxidoreductase activity, acting on paired donors, with incorporation or reduction of molecular oxygen"/>
    <property type="evidence" value="ECO:0007669"/>
    <property type="project" value="InterPro"/>
</dbReference>
<evidence type="ECO:0000256" key="8">
    <source>
        <dbReference type="ARBA" id="ARBA00023033"/>
    </source>
</evidence>
<dbReference type="PANTHER" id="PTHR46206">
    <property type="entry name" value="CYTOCHROME P450"/>
    <property type="match status" value="1"/>
</dbReference>
<sequence length="520" mass="59268">MDSLFRSPAVVASVAALLLWIAWKMLLEPSVLPDLPVVGLDRSQWFAWPRTYYRSFHRHRELYKEANLKYLSHGKPCIMPELNNNRVIVPSTWGQWLVDQPSDTLSSLQRAKDLLQTKHTFPSPKMADRTHHVHVLKMDLTRKLSSLSGEIWSELGTSLDQHWGTDTEEWKQVNLFQTMMRVVTRTSHRVFVGEPMCANEEYLNLCTAFAVDVPVSGMVIHMVPKLLQPLLAPLITLPNRYHNRKIRQMLRPEILRRLRMAERGDDDVPNDFLQWYITYARKSLEPEESTPKFVSDRIATINFAAIHTSTFTSVNAIFDIISSPDTATILSDIRTEVQSVMPVADERWSKTAVQSMVKTDAILRESMRYSSFMSSALDRTVVAEQGITTPSGLHIKPGNVIAVPAFPIHSDPNNYSDPTTFLPHRFLRPQESDTQSEDRKVGSTNAVDTSLTFLSFGHGRHNCPGRFFAVNELKLLLAYVALKYDIEPLERRPEHVAFGSTMTPDANVVVRVRRRKDHGV</sequence>
<reference evidence="11 12" key="1">
    <citation type="journal article" date="2017" name="Genome Announc.">
        <title>Genome sequence of the saprophytic ascomycete Epicoccum nigrum ICMP 19927 strain isolated from New Zealand.</title>
        <authorList>
            <person name="Fokin M."/>
            <person name="Fleetwood D."/>
            <person name="Weir B.S."/>
            <person name="Villas-Boas S.G."/>
        </authorList>
    </citation>
    <scope>NUCLEOTIDE SEQUENCE [LARGE SCALE GENOMIC DNA]</scope>
    <source>
        <strain evidence="11 12">ICMP 19927</strain>
    </source>
</reference>
<dbReference type="PROSITE" id="PS00086">
    <property type="entry name" value="CYTOCHROME_P450"/>
    <property type="match status" value="1"/>
</dbReference>
<evidence type="ECO:0000256" key="6">
    <source>
        <dbReference type="ARBA" id="ARBA00023002"/>
    </source>
</evidence>
<evidence type="ECO:0000256" key="10">
    <source>
        <dbReference type="RuleBase" id="RU000461"/>
    </source>
</evidence>
<dbReference type="OMA" id="ICIRRRE"/>
<dbReference type="InParanoid" id="A0A1Y2MCI2"/>
<dbReference type="Proteomes" id="UP000193240">
    <property type="component" value="Unassembled WGS sequence"/>
</dbReference>
<dbReference type="EMBL" id="KZ107838">
    <property type="protein sequence ID" value="OSS53691.1"/>
    <property type="molecule type" value="Genomic_DNA"/>
</dbReference>
<keyword evidence="7 9" id="KW-0408">Iron</keyword>
<keyword evidence="12" id="KW-1185">Reference proteome</keyword>
<evidence type="ECO:0000313" key="12">
    <source>
        <dbReference type="Proteomes" id="UP000193240"/>
    </source>
</evidence>
<dbReference type="PRINTS" id="PR00465">
    <property type="entry name" value="EP450IV"/>
</dbReference>
<evidence type="ECO:0000256" key="4">
    <source>
        <dbReference type="ARBA" id="ARBA00022617"/>
    </source>
</evidence>
<dbReference type="Pfam" id="PF00067">
    <property type="entry name" value="p450"/>
    <property type="match status" value="1"/>
</dbReference>
<dbReference type="PANTHER" id="PTHR46206:SF1">
    <property type="entry name" value="P450, PUTATIVE (EUROFUNG)-RELATED"/>
    <property type="match status" value="1"/>
</dbReference>
<protein>
    <recommendedName>
        <fullName evidence="13">Cytochrome P450</fullName>
    </recommendedName>
</protein>
<dbReference type="AlphaFoldDB" id="A0A1Y2MCI2"/>
<dbReference type="Gene3D" id="1.10.630.10">
    <property type="entry name" value="Cytochrome P450"/>
    <property type="match status" value="1"/>
</dbReference>
<organism evidence="11 12">
    <name type="scientific">Epicoccum nigrum</name>
    <name type="common">Soil fungus</name>
    <name type="synonym">Epicoccum purpurascens</name>
    <dbReference type="NCBI Taxonomy" id="105696"/>
    <lineage>
        <taxon>Eukaryota</taxon>
        <taxon>Fungi</taxon>
        <taxon>Dikarya</taxon>
        <taxon>Ascomycota</taxon>
        <taxon>Pezizomycotina</taxon>
        <taxon>Dothideomycetes</taxon>
        <taxon>Pleosporomycetidae</taxon>
        <taxon>Pleosporales</taxon>
        <taxon>Pleosporineae</taxon>
        <taxon>Didymellaceae</taxon>
        <taxon>Epicoccum</taxon>
    </lineage>
</organism>
<comment type="pathway">
    <text evidence="2">Mycotoxin biosynthesis.</text>
</comment>
<dbReference type="STRING" id="105696.A0A1Y2MCI2"/>
<feature type="binding site" description="axial binding residue" evidence="9">
    <location>
        <position position="463"/>
    </location>
    <ligand>
        <name>heme</name>
        <dbReference type="ChEBI" id="CHEBI:30413"/>
    </ligand>
    <ligandPart>
        <name>Fe</name>
        <dbReference type="ChEBI" id="CHEBI:18248"/>
    </ligandPart>
</feature>
<dbReference type="InterPro" id="IPR036396">
    <property type="entry name" value="Cyt_P450_sf"/>
</dbReference>